<feature type="chain" id="PRO_5043593967" description="Lipoprotein" evidence="3">
    <location>
        <begin position="26"/>
        <end position="367"/>
    </location>
</feature>
<feature type="compositionally biased region" description="Basic and acidic residues" evidence="2">
    <location>
        <begin position="283"/>
        <end position="293"/>
    </location>
</feature>
<evidence type="ECO:0000313" key="6">
    <source>
        <dbReference type="Proteomes" id="UP001064896"/>
    </source>
</evidence>
<evidence type="ECO:0000256" key="3">
    <source>
        <dbReference type="SAM" id="SignalP"/>
    </source>
</evidence>
<feature type="coiled-coil region" evidence="1">
    <location>
        <begin position="229"/>
        <end position="263"/>
    </location>
</feature>
<keyword evidence="3" id="KW-0732">Signal</keyword>
<dbReference type="Proteomes" id="UP001064896">
    <property type="component" value="Chromosome"/>
</dbReference>
<evidence type="ECO:0000256" key="2">
    <source>
        <dbReference type="SAM" id="MobiDB-lite"/>
    </source>
</evidence>
<feature type="region of interest" description="Disordered" evidence="2">
    <location>
        <begin position="274"/>
        <end position="293"/>
    </location>
</feature>
<proteinExistence type="predicted"/>
<sequence length="367" mass="38707">MYAKRQSLKSATALGSTLLVSLISASGCAPLQQAPLAYTSAQVVGVKLGVAPTQPESLEAVVGVKILDAAYAPVAVSNPGLKDAVSSGKPFDESLYAIKEIYGIYGQQASADAAAKLLTTQESKDMQRFLKYQADLDSKKTKAQELKAKLDAISTATSRVESLRTELRSPPCKGTTDADKVSDLLKSLSACKTEGGVDPSTQYAADLKEVLDKDTTSIKASEKEISEKYAAANRELAIAETVARDQEAKVKGALEKLASIQKRDAISVYGSFNSDSTAGSKGDPTDANKQKDSGVDVRIGKVFSTGVAAQNISEAQKLVAGAAALDVCLRNIPRMLEGLTEAERKPLRAELVGLCADKIMPSATQQK</sequence>
<feature type="signal peptide" evidence="3">
    <location>
        <begin position="1"/>
        <end position="25"/>
    </location>
</feature>
<feature type="coiled-coil region" evidence="1">
    <location>
        <begin position="129"/>
        <end position="156"/>
    </location>
</feature>
<accession>A0AAU7XY98</accession>
<dbReference type="EMBL" id="AP023081">
    <property type="protein sequence ID" value="BCD83664.1"/>
    <property type="molecule type" value="Genomic_DNA"/>
</dbReference>
<keyword evidence="6" id="KW-1185">Reference proteome</keyword>
<organism evidence="5">
    <name type="scientific">Pseudomonas solani</name>
    <dbReference type="NCBI Taxonomy" id="2731552"/>
    <lineage>
        <taxon>Bacteria</taxon>
        <taxon>Pseudomonadati</taxon>
        <taxon>Pseudomonadota</taxon>
        <taxon>Gammaproteobacteria</taxon>
        <taxon>Pseudomonadales</taxon>
        <taxon>Pseudomonadaceae</taxon>
        <taxon>Pseudomonas</taxon>
    </lineage>
</organism>
<evidence type="ECO:0000313" key="4">
    <source>
        <dbReference type="EMBL" id="BCD83664.1"/>
    </source>
</evidence>
<gene>
    <name evidence="5" type="ORF">ABS648_20660</name>
    <name evidence="4" type="ORF">PSm6_00710</name>
</gene>
<dbReference type="RefSeq" id="WP_265169248.1">
    <property type="nucleotide sequence ID" value="NZ_AP023081.1"/>
</dbReference>
<name>A0AAU7XY98_9PSED</name>
<dbReference type="EMBL" id="CP158373">
    <property type="protein sequence ID" value="XBY62354.1"/>
    <property type="molecule type" value="Genomic_DNA"/>
</dbReference>
<reference evidence="5" key="2">
    <citation type="submission" date="2023-08" db="EMBL/GenBank/DDBJ databases">
        <title>Increased levels of nutrients transform a symbiont into a lethal pathobiont.</title>
        <authorList>
            <person name="Lachnit T."/>
            <person name="Ulrich L."/>
            <person name="Willmer F.M."/>
            <person name="Hasenbein T."/>
            <person name="Steiner L.X."/>
            <person name="Wolters M."/>
            <person name="Herbst E.M."/>
            <person name="Deines P."/>
        </authorList>
    </citation>
    <scope>NUCLEOTIDE SEQUENCE</scope>
    <source>
        <strain evidence="5">T3</strain>
    </source>
</reference>
<reference evidence="4" key="1">
    <citation type="submission" date="2020-05" db="EMBL/GenBank/DDBJ databases">
        <title>Complete genome sequence of Pseudomonas sp. Sm006.</title>
        <authorList>
            <person name="Takeuchi K."/>
            <person name="Someya N."/>
        </authorList>
    </citation>
    <scope>NUCLEOTIDE SEQUENCE</scope>
    <source>
        <strain evidence="4">Sm006</strain>
    </source>
</reference>
<evidence type="ECO:0000256" key="1">
    <source>
        <dbReference type="SAM" id="Coils"/>
    </source>
</evidence>
<protein>
    <recommendedName>
        <fullName evidence="7">Lipoprotein</fullName>
    </recommendedName>
</protein>
<dbReference type="PROSITE" id="PS51257">
    <property type="entry name" value="PROKAR_LIPOPROTEIN"/>
    <property type="match status" value="1"/>
</dbReference>
<evidence type="ECO:0000313" key="5">
    <source>
        <dbReference type="EMBL" id="XBY62354.1"/>
    </source>
</evidence>
<dbReference type="AlphaFoldDB" id="A0AAU7XY98"/>
<keyword evidence="1" id="KW-0175">Coiled coil</keyword>
<evidence type="ECO:0008006" key="7">
    <source>
        <dbReference type="Google" id="ProtNLM"/>
    </source>
</evidence>